<dbReference type="Pfam" id="PF00534">
    <property type="entry name" value="Glycos_transf_1"/>
    <property type="match status" value="1"/>
</dbReference>
<dbReference type="SUPFAM" id="SSF53756">
    <property type="entry name" value="UDP-Glycosyltransferase/glycogen phosphorylase"/>
    <property type="match status" value="1"/>
</dbReference>
<evidence type="ECO:0000313" key="5">
    <source>
        <dbReference type="EMBL" id="SLM96415.1"/>
    </source>
</evidence>
<sequence length="367" mass="40456">MRFLFDARYTRWPRHDGISRYGAGILTALTRITANDPSVTVEALVSDPRQVDMLPPVLTHRISSPTSPAEPFLARQVNRLAPDVVFSPMQTMGSWGRDYQLILTLHDLIYYDHPTPPRDLPLPIRGLWRAFHTSYQPQRLLLNRADAVATVSQTTRDLMVEHSLTHRPLTVIPNAADPVDPLPERASGHDARTLVYMGAFLPYKNAEALVRSLTWLPGYTLHLASGISPQREAALRALIPDGARAVFHRGISDEDYAALLDRATALVTASRAEGYGLPVVEALSRGVPVVVTDMPIFREIAGAVEGVDSPALFADPDDPEDFARAVRRLEDPVQWSRASAAAPQRAAVHSWDASAHTLLELARGLVE</sequence>
<feature type="domain" description="Glycosyl transferase family 1" evidence="3">
    <location>
        <begin position="189"/>
        <end position="330"/>
    </location>
</feature>
<evidence type="ECO:0000259" key="4">
    <source>
        <dbReference type="Pfam" id="PF13439"/>
    </source>
</evidence>
<dbReference type="GO" id="GO:0009103">
    <property type="term" value="P:lipopolysaccharide biosynthetic process"/>
    <property type="evidence" value="ECO:0007669"/>
    <property type="project" value="TreeGrafter"/>
</dbReference>
<dbReference type="EMBL" id="FWFF01000008">
    <property type="protein sequence ID" value="SLM96415.1"/>
    <property type="molecule type" value="Genomic_DNA"/>
</dbReference>
<reference evidence="6" key="1">
    <citation type="submission" date="2017-02" db="EMBL/GenBank/DDBJ databases">
        <authorList>
            <person name="Dridi B."/>
        </authorList>
    </citation>
    <scope>NUCLEOTIDE SEQUENCE [LARGE SCALE GENOMIC DNA]</scope>
    <source>
        <strain evidence="6">B Co 03.10</strain>
    </source>
</reference>
<evidence type="ECO:0000256" key="1">
    <source>
        <dbReference type="ARBA" id="ARBA00022676"/>
    </source>
</evidence>
<keyword evidence="2 5" id="KW-0808">Transferase</keyword>
<gene>
    <name evidence="5" type="ORF">FM105_05785</name>
</gene>
<dbReference type="InterPro" id="IPR028098">
    <property type="entry name" value="Glyco_trans_4-like_N"/>
</dbReference>
<dbReference type="Gene3D" id="3.40.50.2000">
    <property type="entry name" value="Glycogen Phosphorylase B"/>
    <property type="match status" value="2"/>
</dbReference>
<protein>
    <submittedName>
        <fullName evidence="5">Glycosyl transferase, group 1</fullName>
    </submittedName>
</protein>
<dbReference type="RefSeq" id="WP_087006082.1">
    <property type="nucleotide sequence ID" value="NZ_FWFF01000008.1"/>
</dbReference>
<dbReference type="CDD" id="cd03809">
    <property type="entry name" value="GT4_MtfB-like"/>
    <property type="match status" value="1"/>
</dbReference>
<dbReference type="InterPro" id="IPR001296">
    <property type="entry name" value="Glyco_trans_1"/>
</dbReference>
<keyword evidence="6" id="KW-1185">Reference proteome</keyword>
<accession>A0A1X6XB83</accession>
<proteinExistence type="predicted"/>
<dbReference type="PANTHER" id="PTHR46401:SF2">
    <property type="entry name" value="GLYCOSYLTRANSFERASE WBBK-RELATED"/>
    <property type="match status" value="1"/>
</dbReference>
<dbReference type="GO" id="GO:0016757">
    <property type="term" value="F:glycosyltransferase activity"/>
    <property type="evidence" value="ECO:0007669"/>
    <property type="project" value="UniProtKB-KW"/>
</dbReference>
<dbReference type="AlphaFoldDB" id="A0A1X6XB83"/>
<evidence type="ECO:0000259" key="3">
    <source>
        <dbReference type="Pfam" id="PF00534"/>
    </source>
</evidence>
<dbReference type="PANTHER" id="PTHR46401">
    <property type="entry name" value="GLYCOSYLTRANSFERASE WBBK-RELATED"/>
    <property type="match status" value="1"/>
</dbReference>
<organism evidence="5 6">
    <name type="scientific">Brevibacterium yomogidense</name>
    <dbReference type="NCBI Taxonomy" id="946573"/>
    <lineage>
        <taxon>Bacteria</taxon>
        <taxon>Bacillati</taxon>
        <taxon>Actinomycetota</taxon>
        <taxon>Actinomycetes</taxon>
        <taxon>Micrococcales</taxon>
        <taxon>Brevibacteriaceae</taxon>
        <taxon>Brevibacterium</taxon>
    </lineage>
</organism>
<evidence type="ECO:0000313" key="6">
    <source>
        <dbReference type="Proteomes" id="UP000196581"/>
    </source>
</evidence>
<dbReference type="Proteomes" id="UP000196581">
    <property type="component" value="Unassembled WGS sequence"/>
</dbReference>
<keyword evidence="1" id="KW-0328">Glycosyltransferase</keyword>
<dbReference type="Pfam" id="PF13439">
    <property type="entry name" value="Glyco_transf_4"/>
    <property type="match status" value="1"/>
</dbReference>
<name>A0A1X6XB83_9MICO</name>
<feature type="domain" description="Glycosyltransferase subfamily 4-like N-terminal" evidence="4">
    <location>
        <begin position="61"/>
        <end position="178"/>
    </location>
</feature>
<evidence type="ECO:0000256" key="2">
    <source>
        <dbReference type="ARBA" id="ARBA00022679"/>
    </source>
</evidence>